<evidence type="ECO:0000313" key="2">
    <source>
        <dbReference type="Proteomes" id="UP001163603"/>
    </source>
</evidence>
<evidence type="ECO:0000313" key="1">
    <source>
        <dbReference type="EMBL" id="KAJ0007838.1"/>
    </source>
</evidence>
<proteinExistence type="predicted"/>
<dbReference type="EMBL" id="CM047750">
    <property type="protein sequence ID" value="KAJ0007838.1"/>
    <property type="molecule type" value="Genomic_DNA"/>
</dbReference>
<organism evidence="1 2">
    <name type="scientific">Pistacia integerrima</name>
    <dbReference type="NCBI Taxonomy" id="434235"/>
    <lineage>
        <taxon>Eukaryota</taxon>
        <taxon>Viridiplantae</taxon>
        <taxon>Streptophyta</taxon>
        <taxon>Embryophyta</taxon>
        <taxon>Tracheophyta</taxon>
        <taxon>Spermatophyta</taxon>
        <taxon>Magnoliopsida</taxon>
        <taxon>eudicotyledons</taxon>
        <taxon>Gunneridae</taxon>
        <taxon>Pentapetalae</taxon>
        <taxon>rosids</taxon>
        <taxon>malvids</taxon>
        <taxon>Sapindales</taxon>
        <taxon>Anacardiaceae</taxon>
        <taxon>Pistacia</taxon>
    </lineage>
</organism>
<keyword evidence="2" id="KW-1185">Reference proteome</keyword>
<name>A0ACC0X0M0_9ROSI</name>
<dbReference type="Proteomes" id="UP001163603">
    <property type="component" value="Chromosome 15"/>
</dbReference>
<accession>A0ACC0X0M0</accession>
<protein>
    <submittedName>
        <fullName evidence="1">Uncharacterized protein</fullName>
    </submittedName>
</protein>
<sequence length="164" mass="19100">MKEPVSDRGRPKQKLHFEVAMQDNNQQKEEQVVERNLTLKEYEKELLEKKQALNAVWKADVERKVGLYKDFESIKLVYKKKADDYDVLDKPKKKEMSQHNKAKVDDKHKVVIDRNGFLQPQRRRESKKHPLAADGGIVKAQTETKTETTISIADAVQFPALERD</sequence>
<comment type="caution">
    <text evidence="1">The sequence shown here is derived from an EMBL/GenBank/DDBJ whole genome shotgun (WGS) entry which is preliminary data.</text>
</comment>
<gene>
    <name evidence="1" type="ORF">Pint_30289</name>
</gene>
<reference evidence="2" key="1">
    <citation type="journal article" date="2023" name="G3 (Bethesda)">
        <title>Genome assembly and association tests identify interacting loci associated with vigor, precocity, and sex in interspecific pistachio rootstocks.</title>
        <authorList>
            <person name="Palmer W."/>
            <person name="Jacygrad E."/>
            <person name="Sagayaradj S."/>
            <person name="Cavanaugh K."/>
            <person name="Han R."/>
            <person name="Bertier L."/>
            <person name="Beede B."/>
            <person name="Kafkas S."/>
            <person name="Golino D."/>
            <person name="Preece J."/>
            <person name="Michelmore R."/>
        </authorList>
    </citation>
    <scope>NUCLEOTIDE SEQUENCE [LARGE SCALE GENOMIC DNA]</scope>
</reference>